<sequence length="515" mass="55847">MIIDSFDAGATAFPDRIFVQGGGMHMNYREAADASHAVAAALVRDVKPGTHVAVLSPNHPMVLPAMLGVMRSGAVYVPLNARDPIEDIVWFAQFCEIAVLVCHSQYAPHLERMKAEIPSLQRIIGLTEPLEPGAASITQWLADFAGQRVNVRRGPDDVALIKSSGGTTGRPKAIMQSHRSLETAYRIANQFTPPKKDPVHLVVAPLTHAAGATMVALARFGTRNVIAASADPAVILEAIERERVTHMFLPPTMIYRLLAHPDVATRDCSSLEYVMYGAAPMSVDKLREGIARWGPVFMQSYGQSEVPGVITCLSRKDHFVHGDPELDKHLASAGRPSGACEVALMDDDGNIVPTGERGEIVARGDLVSPGYYNNPEATEAARAFGWHHTGDIGVFDENGYLYVVDRKKDMVISGGFNIYPSEIEQVIWGHPAVQDCAVVGLPDADWGERLTAVIELKPGSSATAEEITEMCKKRFGSLKTPKQIEFWPTLPRSPVGKVLKKDVRAKLTADAAAHA</sequence>
<name>A0ABU8VVV0_9BURK</name>
<evidence type="ECO:0000259" key="2">
    <source>
        <dbReference type="Pfam" id="PF13193"/>
    </source>
</evidence>
<evidence type="ECO:0000259" key="1">
    <source>
        <dbReference type="Pfam" id="PF00501"/>
    </source>
</evidence>
<comment type="caution">
    <text evidence="3">The sequence shown here is derived from an EMBL/GenBank/DDBJ whole genome shotgun (WGS) entry which is preliminary data.</text>
</comment>
<evidence type="ECO:0000313" key="4">
    <source>
        <dbReference type="Proteomes" id="UP001363010"/>
    </source>
</evidence>
<dbReference type="PANTHER" id="PTHR43767:SF7">
    <property type="entry name" value="MEDIUM_LONG-CHAIN-FATTY-ACID--COA LIGASE FADD8"/>
    <property type="match status" value="1"/>
</dbReference>
<dbReference type="Pfam" id="PF00501">
    <property type="entry name" value="AMP-binding"/>
    <property type="match status" value="1"/>
</dbReference>
<dbReference type="Pfam" id="PF13193">
    <property type="entry name" value="AMP-binding_C"/>
    <property type="match status" value="1"/>
</dbReference>
<dbReference type="Gene3D" id="3.40.50.12780">
    <property type="entry name" value="N-terminal domain of ligase-like"/>
    <property type="match status" value="1"/>
</dbReference>
<dbReference type="EMBL" id="JBBKZV010000002">
    <property type="protein sequence ID" value="MEJ8821359.1"/>
    <property type="molecule type" value="Genomic_DNA"/>
</dbReference>
<organism evidence="3 4">
    <name type="scientific">Variovorax humicola</name>
    <dbReference type="NCBI Taxonomy" id="1769758"/>
    <lineage>
        <taxon>Bacteria</taxon>
        <taxon>Pseudomonadati</taxon>
        <taxon>Pseudomonadota</taxon>
        <taxon>Betaproteobacteria</taxon>
        <taxon>Burkholderiales</taxon>
        <taxon>Comamonadaceae</taxon>
        <taxon>Variovorax</taxon>
    </lineage>
</organism>
<proteinExistence type="predicted"/>
<dbReference type="Proteomes" id="UP001363010">
    <property type="component" value="Unassembled WGS sequence"/>
</dbReference>
<dbReference type="InterPro" id="IPR025110">
    <property type="entry name" value="AMP-bd_C"/>
</dbReference>
<dbReference type="PANTHER" id="PTHR43767">
    <property type="entry name" value="LONG-CHAIN-FATTY-ACID--COA LIGASE"/>
    <property type="match status" value="1"/>
</dbReference>
<evidence type="ECO:0000313" key="3">
    <source>
        <dbReference type="EMBL" id="MEJ8821359.1"/>
    </source>
</evidence>
<dbReference type="InterPro" id="IPR045851">
    <property type="entry name" value="AMP-bd_C_sf"/>
</dbReference>
<keyword evidence="4" id="KW-1185">Reference proteome</keyword>
<dbReference type="InterPro" id="IPR050237">
    <property type="entry name" value="ATP-dep_AMP-bd_enzyme"/>
</dbReference>
<feature type="domain" description="AMP-binding enzyme C-terminal" evidence="2">
    <location>
        <begin position="422"/>
        <end position="497"/>
    </location>
</feature>
<accession>A0ABU8VVV0</accession>
<dbReference type="Gene3D" id="3.30.300.30">
    <property type="match status" value="1"/>
</dbReference>
<dbReference type="SUPFAM" id="SSF56801">
    <property type="entry name" value="Acetyl-CoA synthetase-like"/>
    <property type="match status" value="1"/>
</dbReference>
<protein>
    <submittedName>
        <fullName evidence="3">AMP-binding protein</fullName>
    </submittedName>
</protein>
<dbReference type="InterPro" id="IPR042099">
    <property type="entry name" value="ANL_N_sf"/>
</dbReference>
<gene>
    <name evidence="3" type="ORF">WKW80_04815</name>
</gene>
<feature type="domain" description="AMP-dependent synthetase/ligase" evidence="1">
    <location>
        <begin position="7"/>
        <end position="372"/>
    </location>
</feature>
<dbReference type="RefSeq" id="WP_340362410.1">
    <property type="nucleotide sequence ID" value="NZ_JBBKZV010000002.1"/>
</dbReference>
<reference evidence="3 4" key="1">
    <citation type="submission" date="2024-03" db="EMBL/GenBank/DDBJ databases">
        <title>Novel species of the genus Variovorax.</title>
        <authorList>
            <person name="Liu Q."/>
            <person name="Xin Y.-H."/>
        </authorList>
    </citation>
    <scope>NUCLEOTIDE SEQUENCE [LARGE SCALE GENOMIC DNA]</scope>
    <source>
        <strain evidence="3 4">KACC 18501</strain>
    </source>
</reference>
<dbReference type="InterPro" id="IPR000873">
    <property type="entry name" value="AMP-dep_synth/lig_dom"/>
</dbReference>